<evidence type="ECO:0000256" key="2">
    <source>
        <dbReference type="SAM" id="Phobius"/>
    </source>
</evidence>
<dbReference type="Proteomes" id="UP000622860">
    <property type="component" value="Unassembled WGS sequence"/>
</dbReference>
<evidence type="ECO:0000313" key="4">
    <source>
        <dbReference type="Proteomes" id="UP000622860"/>
    </source>
</evidence>
<keyword evidence="2" id="KW-0472">Membrane</keyword>
<proteinExistence type="predicted"/>
<feature type="transmembrane region" description="Helical" evidence="2">
    <location>
        <begin position="74"/>
        <end position="104"/>
    </location>
</feature>
<protein>
    <recommendedName>
        <fullName evidence="5">DUF4190 domain-containing protein</fullName>
    </recommendedName>
</protein>
<keyword evidence="4" id="KW-1185">Reference proteome</keyword>
<comment type="caution">
    <text evidence="3">The sequence shown here is derived from an EMBL/GenBank/DDBJ whole genome shotgun (WGS) entry which is preliminary data.</text>
</comment>
<feature type="compositionally biased region" description="Polar residues" evidence="1">
    <location>
        <begin position="1"/>
        <end position="11"/>
    </location>
</feature>
<feature type="transmembrane region" description="Helical" evidence="2">
    <location>
        <begin position="116"/>
        <end position="133"/>
    </location>
</feature>
<feature type="region of interest" description="Disordered" evidence="1">
    <location>
        <begin position="1"/>
        <end position="64"/>
    </location>
</feature>
<dbReference type="RefSeq" id="WP_188453642.1">
    <property type="nucleotide sequence ID" value="NZ_BMFR01000001.1"/>
</dbReference>
<dbReference type="PANTHER" id="PTHR40040">
    <property type="entry name" value="SMALL HYDROPHOBIC PROTEIN-RELATED"/>
    <property type="match status" value="1"/>
</dbReference>
<reference evidence="3" key="1">
    <citation type="journal article" date="2014" name="Int. J. Syst. Evol. Microbiol.">
        <title>Complete genome sequence of Corynebacterium casei LMG S-19264T (=DSM 44701T), isolated from a smear-ripened cheese.</title>
        <authorList>
            <consortium name="US DOE Joint Genome Institute (JGI-PGF)"/>
            <person name="Walter F."/>
            <person name="Albersmeier A."/>
            <person name="Kalinowski J."/>
            <person name="Ruckert C."/>
        </authorList>
    </citation>
    <scope>NUCLEOTIDE SEQUENCE</scope>
    <source>
        <strain evidence="3">CGMCC 1.12754</strain>
    </source>
</reference>
<evidence type="ECO:0000256" key="1">
    <source>
        <dbReference type="SAM" id="MobiDB-lite"/>
    </source>
</evidence>
<name>A0A917H0A6_9BACI</name>
<evidence type="ECO:0000313" key="3">
    <source>
        <dbReference type="EMBL" id="GGG63531.1"/>
    </source>
</evidence>
<keyword evidence="2" id="KW-0812">Transmembrane</keyword>
<feature type="compositionally biased region" description="Polar residues" evidence="1">
    <location>
        <begin position="22"/>
        <end position="39"/>
    </location>
</feature>
<dbReference type="PANTHER" id="PTHR40040:SF1">
    <property type="entry name" value="MEMBRANE PROTEIN"/>
    <property type="match status" value="1"/>
</dbReference>
<sequence length="134" mass="14533">MDEFGRTTNNVDRPASDDNNDTQDLVATNLNGQRRSAIQSRKRDEETAAEMTADDFDRPVTMEDDDTDSHASTWGWVALALSIVSFFIWPIVLGGAGIIVGFVAKSRDADTLGNTAIIAGAVSIIITLFILPFV</sequence>
<accession>A0A917H0A6</accession>
<organism evidence="3 4">
    <name type="scientific">Virgibacillus oceani</name>
    <dbReference type="NCBI Taxonomy" id="1479511"/>
    <lineage>
        <taxon>Bacteria</taxon>
        <taxon>Bacillati</taxon>
        <taxon>Bacillota</taxon>
        <taxon>Bacilli</taxon>
        <taxon>Bacillales</taxon>
        <taxon>Bacillaceae</taxon>
        <taxon>Virgibacillus</taxon>
    </lineage>
</organism>
<dbReference type="InterPro" id="IPR055338">
    <property type="entry name" value="YqfX-like"/>
</dbReference>
<dbReference type="EMBL" id="BMFR01000001">
    <property type="protein sequence ID" value="GGG63531.1"/>
    <property type="molecule type" value="Genomic_DNA"/>
</dbReference>
<dbReference type="AlphaFoldDB" id="A0A917H0A6"/>
<reference evidence="3" key="2">
    <citation type="submission" date="2020-09" db="EMBL/GenBank/DDBJ databases">
        <authorList>
            <person name="Sun Q."/>
            <person name="Zhou Y."/>
        </authorList>
    </citation>
    <scope>NUCLEOTIDE SEQUENCE</scope>
    <source>
        <strain evidence="3">CGMCC 1.12754</strain>
    </source>
</reference>
<keyword evidence="2" id="KW-1133">Transmembrane helix</keyword>
<gene>
    <name evidence="3" type="ORF">GCM10011398_03710</name>
</gene>
<evidence type="ECO:0008006" key="5">
    <source>
        <dbReference type="Google" id="ProtNLM"/>
    </source>
</evidence>